<keyword evidence="1" id="KW-0805">Transcription regulation</keyword>
<dbReference type="SMART" id="SM00421">
    <property type="entry name" value="HTH_LUXR"/>
    <property type="match status" value="1"/>
</dbReference>
<proteinExistence type="predicted"/>
<dbReference type="CDD" id="cd06170">
    <property type="entry name" value="LuxR_C_like"/>
    <property type="match status" value="1"/>
</dbReference>
<dbReference type="SUPFAM" id="SSF52540">
    <property type="entry name" value="P-loop containing nucleoside triphosphate hydrolases"/>
    <property type="match status" value="1"/>
</dbReference>
<dbReference type="PANTHER" id="PTHR44688">
    <property type="entry name" value="DNA-BINDING TRANSCRIPTIONAL ACTIVATOR DEVR_DOSR"/>
    <property type="match status" value="1"/>
</dbReference>
<gene>
    <name evidence="5" type="ORF">ACFSYJ_29740</name>
</gene>
<dbReference type="InterPro" id="IPR036388">
    <property type="entry name" value="WH-like_DNA-bd_sf"/>
</dbReference>
<dbReference type="PANTHER" id="PTHR44688:SF16">
    <property type="entry name" value="DNA-BINDING TRANSCRIPTIONAL ACTIVATOR DEVR_DOSR"/>
    <property type="match status" value="1"/>
</dbReference>
<keyword evidence="6" id="KW-1185">Reference proteome</keyword>
<dbReference type="InterPro" id="IPR016032">
    <property type="entry name" value="Sig_transdc_resp-reg_C-effctor"/>
</dbReference>
<dbReference type="PROSITE" id="PS50043">
    <property type="entry name" value="HTH_LUXR_2"/>
    <property type="match status" value="1"/>
</dbReference>
<evidence type="ECO:0000313" key="5">
    <source>
        <dbReference type="EMBL" id="MFD2462827.1"/>
    </source>
</evidence>
<keyword evidence="2" id="KW-0238">DNA-binding</keyword>
<evidence type="ECO:0000256" key="2">
    <source>
        <dbReference type="ARBA" id="ARBA00023125"/>
    </source>
</evidence>
<reference evidence="6" key="1">
    <citation type="journal article" date="2019" name="Int. J. Syst. Evol. Microbiol.">
        <title>The Global Catalogue of Microorganisms (GCM) 10K type strain sequencing project: providing services to taxonomists for standard genome sequencing and annotation.</title>
        <authorList>
            <consortium name="The Broad Institute Genomics Platform"/>
            <consortium name="The Broad Institute Genome Sequencing Center for Infectious Disease"/>
            <person name="Wu L."/>
            <person name="Ma J."/>
        </authorList>
    </citation>
    <scope>NUCLEOTIDE SEQUENCE [LARGE SCALE GENOMIC DNA]</scope>
    <source>
        <strain evidence="6">CGMCC 4.7643</strain>
    </source>
</reference>
<evidence type="ECO:0000259" key="4">
    <source>
        <dbReference type="PROSITE" id="PS50043"/>
    </source>
</evidence>
<name>A0ABW5GPX5_9PSEU</name>
<dbReference type="InterPro" id="IPR027417">
    <property type="entry name" value="P-loop_NTPase"/>
</dbReference>
<evidence type="ECO:0000313" key="6">
    <source>
        <dbReference type="Proteomes" id="UP001597419"/>
    </source>
</evidence>
<dbReference type="PRINTS" id="PR00038">
    <property type="entry name" value="HTHLUXR"/>
</dbReference>
<dbReference type="RefSeq" id="WP_345393207.1">
    <property type="nucleotide sequence ID" value="NZ_BAABHG010000005.1"/>
</dbReference>
<dbReference type="InterPro" id="IPR000792">
    <property type="entry name" value="Tscrpt_reg_LuxR_C"/>
</dbReference>
<dbReference type="Proteomes" id="UP001597419">
    <property type="component" value="Unassembled WGS sequence"/>
</dbReference>
<dbReference type="EMBL" id="JBHUKU010000020">
    <property type="protein sequence ID" value="MFD2462827.1"/>
    <property type="molecule type" value="Genomic_DNA"/>
</dbReference>
<keyword evidence="3" id="KW-0804">Transcription</keyword>
<protein>
    <submittedName>
        <fullName evidence="5">LuxR C-terminal-related transcriptional regulator</fullName>
    </submittedName>
</protein>
<dbReference type="InterPro" id="IPR041664">
    <property type="entry name" value="AAA_16"/>
</dbReference>
<evidence type="ECO:0000256" key="1">
    <source>
        <dbReference type="ARBA" id="ARBA00023015"/>
    </source>
</evidence>
<organism evidence="5 6">
    <name type="scientific">Amycolatopsis samaneae</name>
    <dbReference type="NCBI Taxonomy" id="664691"/>
    <lineage>
        <taxon>Bacteria</taxon>
        <taxon>Bacillati</taxon>
        <taxon>Actinomycetota</taxon>
        <taxon>Actinomycetes</taxon>
        <taxon>Pseudonocardiales</taxon>
        <taxon>Pseudonocardiaceae</taxon>
        <taxon>Amycolatopsis</taxon>
    </lineage>
</organism>
<dbReference type="Pfam" id="PF00196">
    <property type="entry name" value="GerE"/>
    <property type="match status" value="1"/>
</dbReference>
<dbReference type="SUPFAM" id="SSF48452">
    <property type="entry name" value="TPR-like"/>
    <property type="match status" value="1"/>
</dbReference>
<sequence length="932" mass="98238">MMANAGRESTSRGPVRGRAAQVAQITAALRGTCEDGRGRVLLLDSPAGSGKTRLLREAARLAEGLGFAVADRVAPDAPEAGTAAETGNSRATAREIDRLAACTALLHRRLLAPMKRGPVLVVVDDLHEVDALTLSALGSLSARLAAVPVVWLFAARSGDGRSPHGLLLRALARTGHAEWIEPLDALPGAVLAEIAGDVLGARPDADLVALSECLDGSPGAVVALVEGLRADRAVEFDGGAARLAAGELSTPSSVADTGTRLPDRFLALMRERFGRLSTASRQLLQVAAVLGRSFTPRDLAEMLDEPPAALLRPLWEAQAEGILTTRGEGFAFRADLLWRAAVALVPAHLLALLHRQAATMHLARGEAHADEAAAACHLVRCARPGDTEAIATIAGAANRLLAAAPETAATLALRGMEITERGAPEHFALATTAMTALMRSGSLGRAAEVADRVVGGDGVPAGAQEQAVRANLATILVLRGEVRKALSLAPETRRAPDCGPPCADVVRLTALSFSDCVAAERTADGLLGEPGVPRCDDLVATALAVRAVTCWNDGRIGDAFRAMERSVDRWRRFSGVLTAYPLWQKAWMLVRTHQLDEADAVIAELDDVIAAGGVKVVASVPLVLRAWVRLLRGDLDGAEADAEGAVAHFHETQMLLTLPTLHAVRVLVALRRGDVAVAGRRARALAESVPRDEVHPLWTLRCRVAAQVPSAGGDAAGALEILLGAGTRRALILADPAAAAWYVRTALAADRPDAGREFAEAAERVSAANPGYPVFGVAASHARALLDRDATAIAGVAGQYQDPWARASAIEDAGVLRCGTDREAGVAELTRAMAAYDAAGAVGDVARVRRRLRGLGVRRRHWRPAPRPETGWASLTGTEEKVARLVARGLTNRQVAAELFVSPHTVGFHLRQIYRKLEIQSRVDLARIAPVR</sequence>
<accession>A0ABW5GPX5</accession>
<dbReference type="Pfam" id="PF13191">
    <property type="entry name" value="AAA_16"/>
    <property type="match status" value="1"/>
</dbReference>
<comment type="caution">
    <text evidence="5">The sequence shown here is derived from an EMBL/GenBank/DDBJ whole genome shotgun (WGS) entry which is preliminary data.</text>
</comment>
<dbReference type="InterPro" id="IPR011990">
    <property type="entry name" value="TPR-like_helical_dom_sf"/>
</dbReference>
<evidence type="ECO:0000256" key="3">
    <source>
        <dbReference type="ARBA" id="ARBA00023163"/>
    </source>
</evidence>
<dbReference type="Gene3D" id="1.10.10.10">
    <property type="entry name" value="Winged helix-like DNA-binding domain superfamily/Winged helix DNA-binding domain"/>
    <property type="match status" value="1"/>
</dbReference>
<feature type="domain" description="HTH luxR-type" evidence="4">
    <location>
        <begin position="868"/>
        <end position="932"/>
    </location>
</feature>
<dbReference type="SUPFAM" id="SSF46894">
    <property type="entry name" value="C-terminal effector domain of the bipartite response regulators"/>
    <property type="match status" value="1"/>
</dbReference>